<gene>
    <name evidence="4" type="ORF">Sste5346_006173</name>
</gene>
<evidence type="ECO:0000313" key="4">
    <source>
        <dbReference type="EMBL" id="KAL1894031.1"/>
    </source>
</evidence>
<dbReference type="InterPro" id="IPR006140">
    <property type="entry name" value="D-isomer_DH_NAD-bd"/>
</dbReference>
<dbReference type="Gene3D" id="3.40.50.720">
    <property type="entry name" value="NAD(P)-binding Rossmann-like Domain"/>
    <property type="match status" value="1"/>
</dbReference>
<keyword evidence="2" id="KW-0520">NAD</keyword>
<keyword evidence="1" id="KW-0560">Oxidoreductase</keyword>
<dbReference type="SUPFAM" id="SSF51735">
    <property type="entry name" value="NAD(P)-binding Rossmann-fold domains"/>
    <property type="match status" value="1"/>
</dbReference>
<evidence type="ECO:0000313" key="5">
    <source>
        <dbReference type="Proteomes" id="UP001583186"/>
    </source>
</evidence>
<organism evidence="4 5">
    <name type="scientific">Sporothrix stenoceras</name>
    <dbReference type="NCBI Taxonomy" id="5173"/>
    <lineage>
        <taxon>Eukaryota</taxon>
        <taxon>Fungi</taxon>
        <taxon>Dikarya</taxon>
        <taxon>Ascomycota</taxon>
        <taxon>Pezizomycotina</taxon>
        <taxon>Sordariomycetes</taxon>
        <taxon>Sordariomycetidae</taxon>
        <taxon>Ophiostomatales</taxon>
        <taxon>Ophiostomataceae</taxon>
        <taxon>Sporothrix</taxon>
    </lineage>
</organism>
<name>A0ABR3Z0B4_9PEZI</name>
<dbReference type="Pfam" id="PF02826">
    <property type="entry name" value="2-Hacid_dh_C"/>
    <property type="match status" value="2"/>
</dbReference>
<dbReference type="PANTHER" id="PTHR43333">
    <property type="entry name" value="2-HACID_DH_C DOMAIN-CONTAINING PROTEIN"/>
    <property type="match status" value="1"/>
</dbReference>
<evidence type="ECO:0000256" key="2">
    <source>
        <dbReference type="ARBA" id="ARBA00023027"/>
    </source>
</evidence>
<reference evidence="4 5" key="1">
    <citation type="journal article" date="2024" name="IMA Fungus">
        <title>IMA Genome - F19 : A genome assembly and annotation guide to empower mycologists, including annotated draft genome sequences of Ceratocystis pirilliformis, Diaporthe australafricana, Fusarium ophioides, Paecilomyces lecythidis, and Sporothrix stenoceras.</title>
        <authorList>
            <person name="Aylward J."/>
            <person name="Wilson A.M."/>
            <person name="Visagie C.M."/>
            <person name="Spraker J."/>
            <person name="Barnes I."/>
            <person name="Buitendag C."/>
            <person name="Ceriani C."/>
            <person name="Del Mar Angel L."/>
            <person name="du Plessis D."/>
            <person name="Fuchs T."/>
            <person name="Gasser K."/>
            <person name="Kramer D."/>
            <person name="Li W."/>
            <person name="Munsamy K."/>
            <person name="Piso A."/>
            <person name="Price J.L."/>
            <person name="Sonnekus B."/>
            <person name="Thomas C."/>
            <person name="van der Nest A."/>
            <person name="van Dijk A."/>
            <person name="van Heerden A."/>
            <person name="van Vuuren N."/>
            <person name="Yilmaz N."/>
            <person name="Duong T.A."/>
            <person name="van der Merwe N.A."/>
            <person name="Wingfield M.J."/>
            <person name="Wingfield B.D."/>
        </authorList>
    </citation>
    <scope>NUCLEOTIDE SEQUENCE [LARGE SCALE GENOMIC DNA]</scope>
    <source>
        <strain evidence="4 5">CMW 5346</strain>
    </source>
</reference>
<dbReference type="InterPro" id="IPR029752">
    <property type="entry name" value="D-isomer_DH_CS1"/>
</dbReference>
<dbReference type="EMBL" id="JAWCUI010000035">
    <property type="protein sequence ID" value="KAL1894031.1"/>
    <property type="molecule type" value="Genomic_DNA"/>
</dbReference>
<evidence type="ECO:0000256" key="1">
    <source>
        <dbReference type="ARBA" id="ARBA00023002"/>
    </source>
</evidence>
<accession>A0ABR3Z0B4</accession>
<evidence type="ECO:0000259" key="3">
    <source>
        <dbReference type="Pfam" id="PF02826"/>
    </source>
</evidence>
<dbReference type="PANTHER" id="PTHR43333:SF1">
    <property type="entry name" value="D-ISOMER SPECIFIC 2-HYDROXYACID DEHYDROGENASE NAD-BINDING DOMAIN-CONTAINING PROTEIN"/>
    <property type="match status" value="1"/>
</dbReference>
<dbReference type="PROSITE" id="PS00065">
    <property type="entry name" value="D_2_HYDROXYACID_DH_1"/>
    <property type="match status" value="1"/>
</dbReference>
<comment type="caution">
    <text evidence="4">The sequence shown here is derived from an EMBL/GenBank/DDBJ whole genome shotgun (WGS) entry which is preliminary data.</text>
</comment>
<proteinExistence type="predicted"/>
<feature type="domain" description="D-isomer specific 2-hydroxyacid dehydrogenase NAD-binding" evidence="3">
    <location>
        <begin position="99"/>
        <end position="186"/>
    </location>
</feature>
<dbReference type="InterPro" id="IPR036291">
    <property type="entry name" value="NAD(P)-bd_dom_sf"/>
</dbReference>
<dbReference type="Proteomes" id="UP001583186">
    <property type="component" value="Unassembled WGS sequence"/>
</dbReference>
<feature type="domain" description="D-isomer specific 2-hydroxyacid dehydrogenase NAD-binding" evidence="3">
    <location>
        <begin position="4"/>
        <end position="60"/>
    </location>
</feature>
<sequence length="198" mass="22002">MRTDQISEGHWDTRHRAMLDSVGLRMGILGYGSIGRQCARLAQALGMEMYAYTRTERATPESRKDTGYCVPGTDDSDGQIPSRWFCGAVRDDIDHFLGHDLDMLVISLPLTESTHNLISYKQFAIFSKKKTFVSNTARGPYVDKQALITALETGQIRAAALDVTDPEPLPQDHALWKAPNLFISPHSNSPKGSPVLIR</sequence>
<protein>
    <recommendedName>
        <fullName evidence="3">D-isomer specific 2-hydroxyacid dehydrogenase NAD-binding domain-containing protein</fullName>
    </recommendedName>
</protein>
<keyword evidence="5" id="KW-1185">Reference proteome</keyword>